<dbReference type="GO" id="GO:0005829">
    <property type="term" value="C:cytosol"/>
    <property type="evidence" value="ECO:0007669"/>
    <property type="project" value="TreeGrafter"/>
</dbReference>
<dbReference type="GO" id="GO:0030267">
    <property type="term" value="F:glyoxylate reductase (NADPH) activity"/>
    <property type="evidence" value="ECO:0007669"/>
    <property type="project" value="TreeGrafter"/>
</dbReference>
<proteinExistence type="inferred from homology"/>
<dbReference type="Pfam" id="PF02826">
    <property type="entry name" value="2-Hacid_dh_C"/>
    <property type="match status" value="1"/>
</dbReference>
<protein>
    <submittedName>
        <fullName evidence="7">Lactate dehydrogenase-like protein</fullName>
    </submittedName>
</protein>
<dbReference type="SUPFAM" id="SSF52283">
    <property type="entry name" value="Formate/glycerate dehydrogenase catalytic domain-like"/>
    <property type="match status" value="1"/>
</dbReference>
<dbReference type="STRING" id="93060.P9215_14641"/>
<organism evidence="7 8">
    <name type="scientific">Prochlorococcus marinus (strain MIT 9215)</name>
    <dbReference type="NCBI Taxonomy" id="93060"/>
    <lineage>
        <taxon>Bacteria</taxon>
        <taxon>Bacillati</taxon>
        <taxon>Cyanobacteriota</taxon>
        <taxon>Cyanophyceae</taxon>
        <taxon>Synechococcales</taxon>
        <taxon>Prochlorococcaceae</taxon>
        <taxon>Prochlorococcus</taxon>
    </lineage>
</organism>
<dbReference type="GO" id="GO:0051287">
    <property type="term" value="F:NAD binding"/>
    <property type="evidence" value="ECO:0007669"/>
    <property type="project" value="InterPro"/>
</dbReference>
<dbReference type="Pfam" id="PF00389">
    <property type="entry name" value="2-Hacid_dh"/>
    <property type="match status" value="1"/>
</dbReference>
<dbReference type="GO" id="GO:0016618">
    <property type="term" value="F:hydroxypyruvate reductase [NAD(P)H] activity"/>
    <property type="evidence" value="ECO:0007669"/>
    <property type="project" value="TreeGrafter"/>
</dbReference>
<evidence type="ECO:0000256" key="3">
    <source>
        <dbReference type="ARBA" id="ARBA00023027"/>
    </source>
</evidence>
<evidence type="ECO:0000256" key="1">
    <source>
        <dbReference type="ARBA" id="ARBA00005854"/>
    </source>
</evidence>
<name>A8G646_PROM2</name>
<dbReference type="InterPro" id="IPR006139">
    <property type="entry name" value="D-isomer_2_OHA_DH_cat_dom"/>
</dbReference>
<reference evidence="7 8" key="1">
    <citation type="journal article" date="2007" name="PLoS Genet.">
        <title>Patterns and implications of gene gain and loss in the evolution of Prochlorococcus.</title>
        <authorList>
            <person name="Kettler G.C."/>
            <person name="Martiny A.C."/>
            <person name="Huang K."/>
            <person name="Zucker J."/>
            <person name="Coleman M.L."/>
            <person name="Rodrigue S."/>
            <person name="Chen F."/>
            <person name="Lapidus A."/>
            <person name="Ferriera S."/>
            <person name="Johnson J."/>
            <person name="Steglich C."/>
            <person name="Church G.M."/>
            <person name="Richardson P."/>
            <person name="Chisholm S.W."/>
        </authorList>
    </citation>
    <scope>NUCLEOTIDE SEQUENCE [LARGE SCALE GENOMIC DNA]</scope>
    <source>
        <strain evidence="7 8">MIT 9215</strain>
    </source>
</reference>
<dbReference type="FunFam" id="3.40.50.720:FF:000203">
    <property type="entry name" value="D-3-phosphoglycerate dehydrogenase (SerA)"/>
    <property type="match status" value="1"/>
</dbReference>
<evidence type="ECO:0000259" key="6">
    <source>
        <dbReference type="Pfam" id="PF02826"/>
    </source>
</evidence>
<evidence type="ECO:0000256" key="2">
    <source>
        <dbReference type="ARBA" id="ARBA00023002"/>
    </source>
</evidence>
<dbReference type="eggNOG" id="COG0111">
    <property type="taxonomic scope" value="Bacteria"/>
</dbReference>
<dbReference type="Proteomes" id="UP000002014">
    <property type="component" value="Chromosome"/>
</dbReference>
<dbReference type="Gene3D" id="3.40.50.720">
    <property type="entry name" value="NAD(P)-binding Rossmann-like Domain"/>
    <property type="match status" value="2"/>
</dbReference>
<keyword evidence="2 4" id="KW-0560">Oxidoreductase</keyword>
<feature type="domain" description="D-isomer specific 2-hydroxyacid dehydrogenase NAD-binding" evidence="6">
    <location>
        <begin position="114"/>
        <end position="291"/>
    </location>
</feature>
<gene>
    <name evidence="7" type="ordered locus">P9215_14641</name>
</gene>
<dbReference type="OrthoDB" id="9805416at2"/>
<dbReference type="InterPro" id="IPR036291">
    <property type="entry name" value="NAD(P)-bd_dom_sf"/>
</dbReference>
<dbReference type="SUPFAM" id="SSF51735">
    <property type="entry name" value="NAD(P)-binding Rossmann-fold domains"/>
    <property type="match status" value="1"/>
</dbReference>
<dbReference type="HOGENOM" id="CLU_019796_1_3_3"/>
<accession>A8G646</accession>
<evidence type="ECO:0000313" key="8">
    <source>
        <dbReference type="Proteomes" id="UP000002014"/>
    </source>
</evidence>
<feature type="domain" description="D-isomer specific 2-hydroxyacid dehydrogenase catalytic" evidence="5">
    <location>
        <begin position="17"/>
        <end position="323"/>
    </location>
</feature>
<comment type="similarity">
    <text evidence="1 4">Belongs to the D-isomer specific 2-hydroxyacid dehydrogenase family.</text>
</comment>
<dbReference type="EMBL" id="CP000825">
    <property type="protein sequence ID" value="ABV51077.1"/>
    <property type="molecule type" value="Genomic_DNA"/>
</dbReference>
<dbReference type="PANTHER" id="PTHR10996">
    <property type="entry name" value="2-HYDROXYACID DEHYDROGENASE-RELATED"/>
    <property type="match status" value="1"/>
</dbReference>
<dbReference type="RefSeq" id="WP_012008125.1">
    <property type="nucleotide sequence ID" value="NC_009840.1"/>
</dbReference>
<keyword evidence="3" id="KW-0520">NAD</keyword>
<dbReference type="InterPro" id="IPR006140">
    <property type="entry name" value="D-isomer_DH_NAD-bd"/>
</dbReference>
<evidence type="ECO:0000256" key="4">
    <source>
        <dbReference type="RuleBase" id="RU003719"/>
    </source>
</evidence>
<sequence>MANLLYFLADRIPQDLRSLVIKYIQNEGYSYKLCFYSETKEEIIKKIKWSDVILFAPGRFLDNEILCEAQHIKLMQLWSSGFDKFNIDGASKYNIPVANNGGSNAISVAEHTILLLLATSRKIVEGHQRVVNGMWPGNSHGLDMVMLHEKKLGIIGLGNIGREVAKRAKSFGMEILYVDPLEPSQDLINTLQLKKCNMDELMQTSDFITLHMHLNKETKGIIGKSEIDLMKKNSIIINVSRSQLIDIDYLYKKLAKKEILGAGFDVYEFEPTTGFEHYLNLPNVVCTPHTAGSTIDIYKKALSNCMKNIRLSLKGIEPNWIVNSK</sequence>
<dbReference type="InterPro" id="IPR050223">
    <property type="entry name" value="D-isomer_2-hydroxyacid_DH"/>
</dbReference>
<dbReference type="PANTHER" id="PTHR10996:SF178">
    <property type="entry name" value="2-HYDROXYACID DEHYDROGENASE YGL185C-RELATED"/>
    <property type="match status" value="1"/>
</dbReference>
<evidence type="ECO:0000259" key="5">
    <source>
        <dbReference type="Pfam" id="PF00389"/>
    </source>
</evidence>
<dbReference type="AlphaFoldDB" id="A8G646"/>
<evidence type="ECO:0000313" key="7">
    <source>
        <dbReference type="EMBL" id="ABV51077.1"/>
    </source>
</evidence>
<dbReference type="KEGG" id="pmh:P9215_14641"/>